<keyword evidence="7" id="KW-0010">Activator</keyword>
<evidence type="ECO:0000256" key="8">
    <source>
        <dbReference type="ARBA" id="ARBA00023163"/>
    </source>
</evidence>
<name>A0A2T3FU13_9CLOT</name>
<dbReference type="SMART" id="SM00862">
    <property type="entry name" value="Trans_reg_C"/>
    <property type="match status" value="1"/>
</dbReference>
<dbReference type="EMBL" id="PYLO01000001">
    <property type="protein sequence ID" value="PST38765.1"/>
    <property type="molecule type" value="Genomic_DNA"/>
</dbReference>
<dbReference type="InterPro" id="IPR001789">
    <property type="entry name" value="Sig_transdc_resp-reg_receiver"/>
</dbReference>
<dbReference type="Proteomes" id="UP000241048">
    <property type="component" value="Unassembled WGS sequence"/>
</dbReference>
<dbReference type="PANTHER" id="PTHR48111">
    <property type="entry name" value="REGULATOR OF RPOS"/>
    <property type="match status" value="1"/>
</dbReference>
<keyword evidence="17" id="KW-1185">Reference proteome</keyword>
<proteinExistence type="predicted"/>
<evidence type="ECO:0000256" key="2">
    <source>
        <dbReference type="ARBA" id="ARBA00018672"/>
    </source>
</evidence>
<dbReference type="InterPro" id="IPR036388">
    <property type="entry name" value="WH-like_DNA-bd_sf"/>
</dbReference>
<dbReference type="SMART" id="SM00448">
    <property type="entry name" value="REC"/>
    <property type="match status" value="1"/>
</dbReference>
<evidence type="ECO:0000313" key="17">
    <source>
        <dbReference type="Proteomes" id="UP000241048"/>
    </source>
</evidence>
<dbReference type="GO" id="GO:0000156">
    <property type="term" value="F:phosphorelay response regulator activity"/>
    <property type="evidence" value="ECO:0007669"/>
    <property type="project" value="TreeGrafter"/>
</dbReference>
<feature type="modified residue" description="4-aspartylphosphate" evidence="12">
    <location>
        <position position="52"/>
    </location>
</feature>
<comment type="caution">
    <text evidence="16">The sequence shown here is derived from an EMBL/GenBank/DDBJ whole genome shotgun (WGS) entry which is preliminary data.</text>
</comment>
<dbReference type="Pfam" id="PF00072">
    <property type="entry name" value="Response_reg"/>
    <property type="match status" value="1"/>
</dbReference>
<feature type="domain" description="Response regulatory" evidence="14">
    <location>
        <begin position="3"/>
        <end position="117"/>
    </location>
</feature>
<gene>
    <name evidence="16" type="ORF">C7U56_02115</name>
</gene>
<dbReference type="GO" id="GO:0005829">
    <property type="term" value="C:cytosol"/>
    <property type="evidence" value="ECO:0007669"/>
    <property type="project" value="TreeGrafter"/>
</dbReference>
<sequence length="225" mass="25757">MFHILVVEDDAKLRSLFCTVLTNNGYLALPAESGEKALSLLDSEYVDLIISDIMMSGMDGYELIDHLRTSGFTMPILIITAKERFEDKQRGFQAGTDDYMVKPIDVNEMVLRVGALLKRAKIATEHRIVCQNTILDYDALTVTANGQETLLPQKEFYLLYKLLSYPNKIFTRQQLMDEIWGLDSTTDERTVDVHVNRLRERFKNCDDFIIMTVRGLGYKAVKTEV</sequence>
<dbReference type="PROSITE" id="PS51755">
    <property type="entry name" value="OMPR_PHOB"/>
    <property type="match status" value="1"/>
</dbReference>
<keyword evidence="6 13" id="KW-0238">DNA-binding</keyword>
<dbReference type="GO" id="GO:0000976">
    <property type="term" value="F:transcription cis-regulatory region binding"/>
    <property type="evidence" value="ECO:0007669"/>
    <property type="project" value="TreeGrafter"/>
</dbReference>
<protein>
    <recommendedName>
        <fullName evidence="11">Heme response regulator HssR</fullName>
    </recommendedName>
    <alternativeName>
        <fullName evidence="2">Stage 0 sporulation protein A homolog</fullName>
    </alternativeName>
</protein>
<keyword evidence="12" id="KW-0597">Phosphoprotein</keyword>
<evidence type="ECO:0000256" key="9">
    <source>
        <dbReference type="ARBA" id="ARBA00024867"/>
    </source>
</evidence>
<keyword evidence="8" id="KW-0804">Transcription</keyword>
<dbReference type="GO" id="GO:0006355">
    <property type="term" value="P:regulation of DNA-templated transcription"/>
    <property type="evidence" value="ECO:0007669"/>
    <property type="project" value="InterPro"/>
</dbReference>
<dbReference type="SUPFAM" id="SSF52172">
    <property type="entry name" value="CheY-like"/>
    <property type="match status" value="1"/>
</dbReference>
<dbReference type="CDD" id="cd00383">
    <property type="entry name" value="trans_reg_C"/>
    <property type="match status" value="1"/>
</dbReference>
<evidence type="ECO:0000256" key="4">
    <source>
        <dbReference type="ARBA" id="ARBA00023015"/>
    </source>
</evidence>
<keyword evidence="3" id="KW-0963">Cytoplasm</keyword>
<comment type="subcellular location">
    <subcellularLocation>
        <location evidence="1">Cytoplasm</location>
    </subcellularLocation>
</comment>
<dbReference type="PANTHER" id="PTHR48111:SF49">
    <property type="entry name" value="HEME RESPONSE REGULATOR HSSR"/>
    <property type="match status" value="1"/>
</dbReference>
<comment type="function">
    <text evidence="10">Member of the two-component regulatory system HssS/HssR involved in intracellular heme homeostasis and tempering of staphylococcal virulence. Phosphorylated HssR binds to a direct repeat sequence within hrtAB promoter and activates the expression of hrtAB, an efflux pump, in response to extracellular heme, hemin, hemoglobin or blood.</text>
</comment>
<evidence type="ECO:0000256" key="10">
    <source>
        <dbReference type="ARBA" id="ARBA00037471"/>
    </source>
</evidence>
<dbReference type="AlphaFoldDB" id="A0A2T3FU13"/>
<evidence type="ECO:0000256" key="13">
    <source>
        <dbReference type="PROSITE-ProRule" id="PRU01091"/>
    </source>
</evidence>
<dbReference type="PROSITE" id="PS50110">
    <property type="entry name" value="RESPONSE_REGULATORY"/>
    <property type="match status" value="1"/>
</dbReference>
<dbReference type="InterPro" id="IPR011006">
    <property type="entry name" value="CheY-like_superfamily"/>
</dbReference>
<dbReference type="Gene3D" id="1.10.10.10">
    <property type="entry name" value="Winged helix-like DNA-binding domain superfamily/Winged helix DNA-binding domain"/>
    <property type="match status" value="1"/>
</dbReference>
<evidence type="ECO:0000259" key="15">
    <source>
        <dbReference type="PROSITE" id="PS51755"/>
    </source>
</evidence>
<evidence type="ECO:0000313" key="16">
    <source>
        <dbReference type="EMBL" id="PST38765.1"/>
    </source>
</evidence>
<evidence type="ECO:0000256" key="7">
    <source>
        <dbReference type="ARBA" id="ARBA00023159"/>
    </source>
</evidence>
<feature type="domain" description="OmpR/PhoB-type" evidence="15">
    <location>
        <begin position="125"/>
        <end position="222"/>
    </location>
</feature>
<keyword evidence="4" id="KW-0805">Transcription regulation</keyword>
<organism evidence="16 17">
    <name type="scientific">Clostridium fessum</name>
    <dbReference type="NCBI Taxonomy" id="2126740"/>
    <lineage>
        <taxon>Bacteria</taxon>
        <taxon>Bacillati</taxon>
        <taxon>Bacillota</taxon>
        <taxon>Clostridia</taxon>
        <taxon>Eubacteriales</taxon>
        <taxon>Clostridiaceae</taxon>
        <taxon>Clostridium</taxon>
    </lineage>
</organism>
<evidence type="ECO:0000259" key="14">
    <source>
        <dbReference type="PROSITE" id="PS50110"/>
    </source>
</evidence>
<keyword evidence="5" id="KW-0843">Virulence</keyword>
<evidence type="ECO:0000256" key="6">
    <source>
        <dbReference type="ARBA" id="ARBA00023125"/>
    </source>
</evidence>
<evidence type="ECO:0000256" key="3">
    <source>
        <dbReference type="ARBA" id="ARBA00022490"/>
    </source>
</evidence>
<dbReference type="Gene3D" id="3.40.50.2300">
    <property type="match status" value="1"/>
</dbReference>
<dbReference type="Pfam" id="PF00486">
    <property type="entry name" value="Trans_reg_C"/>
    <property type="match status" value="1"/>
</dbReference>
<evidence type="ECO:0000256" key="11">
    <source>
        <dbReference type="ARBA" id="ARBA00039976"/>
    </source>
</evidence>
<comment type="function">
    <text evidence="9">May play the central regulatory role in sporulation. It may be an element of the effector pathway responsible for the activation of sporulation genes in response to nutritional stress. Spo0A may act in concert with spo0H (a sigma factor) to control the expression of some genes that are critical to the sporulation process.</text>
</comment>
<dbReference type="RefSeq" id="WP_106999950.1">
    <property type="nucleotide sequence ID" value="NZ_PYLO01000001.1"/>
</dbReference>
<dbReference type="GO" id="GO:0032993">
    <property type="term" value="C:protein-DNA complex"/>
    <property type="evidence" value="ECO:0007669"/>
    <property type="project" value="TreeGrafter"/>
</dbReference>
<accession>A0A2T3FU13</accession>
<reference evidence="16 17" key="1">
    <citation type="submission" date="2018-03" db="EMBL/GenBank/DDBJ databases">
        <title>Lachnoclostridium SNUG30386 gen.nov., sp.nov., isolated from human faeces.</title>
        <authorList>
            <person name="Seo B."/>
            <person name="Jeon K."/>
            <person name="Ko G."/>
        </authorList>
    </citation>
    <scope>NUCLEOTIDE SEQUENCE [LARGE SCALE GENOMIC DNA]</scope>
    <source>
        <strain evidence="16 17">SNUG30386</strain>
    </source>
</reference>
<evidence type="ECO:0000256" key="1">
    <source>
        <dbReference type="ARBA" id="ARBA00004496"/>
    </source>
</evidence>
<feature type="DNA-binding region" description="OmpR/PhoB-type" evidence="13">
    <location>
        <begin position="125"/>
        <end position="222"/>
    </location>
</feature>
<dbReference type="CDD" id="cd17574">
    <property type="entry name" value="REC_OmpR"/>
    <property type="match status" value="1"/>
</dbReference>
<evidence type="ECO:0000256" key="5">
    <source>
        <dbReference type="ARBA" id="ARBA00023026"/>
    </source>
</evidence>
<evidence type="ECO:0000256" key="12">
    <source>
        <dbReference type="PROSITE-ProRule" id="PRU00169"/>
    </source>
</evidence>
<dbReference type="InterPro" id="IPR039420">
    <property type="entry name" value="WalR-like"/>
</dbReference>
<dbReference type="InterPro" id="IPR001867">
    <property type="entry name" value="OmpR/PhoB-type_DNA-bd"/>
</dbReference>